<dbReference type="Gene3D" id="1.10.287.370">
    <property type="match status" value="1"/>
</dbReference>
<feature type="coiled-coil region" evidence="3">
    <location>
        <begin position="100"/>
        <end position="138"/>
    </location>
</feature>
<dbReference type="CDD" id="cd23161">
    <property type="entry name" value="Prefoldin_6"/>
    <property type="match status" value="1"/>
</dbReference>
<dbReference type="PANTHER" id="PTHR21431:SF0">
    <property type="entry name" value="PREFOLDIN SUBUNIT 6"/>
    <property type="match status" value="1"/>
</dbReference>
<dbReference type="RefSeq" id="XP_015651809.1">
    <property type="nucleotide sequence ID" value="XM_015809599.1"/>
</dbReference>
<dbReference type="Pfam" id="PF01920">
    <property type="entry name" value="Prefoldin_2"/>
    <property type="match status" value="1"/>
</dbReference>
<name>A0A0M9FPE1_LEPPY</name>
<protein>
    <submittedName>
        <fullName evidence="4">Putative prefoldin subunit</fullName>
    </submittedName>
</protein>
<dbReference type="AlphaFoldDB" id="A0A0M9FPE1"/>
<evidence type="ECO:0000256" key="2">
    <source>
        <dbReference type="ARBA" id="ARBA00023186"/>
    </source>
</evidence>
<comment type="similarity">
    <text evidence="1">Belongs to the prefoldin subunit beta family.</text>
</comment>
<dbReference type="InterPro" id="IPR002777">
    <property type="entry name" value="PFD_beta-like"/>
</dbReference>
<evidence type="ECO:0000313" key="5">
    <source>
        <dbReference type="Proteomes" id="UP000037923"/>
    </source>
</evidence>
<comment type="caution">
    <text evidence="4">The sequence shown here is derived from an EMBL/GenBank/DDBJ whole genome shotgun (WGS) entry which is preliminary data.</text>
</comment>
<dbReference type="OMA" id="VQTEFAQ"/>
<dbReference type="GO" id="GO:0016272">
    <property type="term" value="C:prefoldin complex"/>
    <property type="evidence" value="ECO:0007669"/>
    <property type="project" value="InterPro"/>
</dbReference>
<dbReference type="InterPro" id="IPR009053">
    <property type="entry name" value="Prefoldin"/>
</dbReference>
<sequence>MQQVHPDIKKLNDPLRLILKELQDIGEKKGKLIETRRQLGGQKNENELVRDELNRLEPDASVYKLIGPALVPQDQSDAKTIIGNRLDYINGEIKRTDISIADIDRKENELQKKAQELYRKMQERQSQLVQQQQQQQQK</sequence>
<keyword evidence="5" id="KW-1185">Reference proteome</keyword>
<dbReference type="VEuPathDB" id="TriTrypDB:LpyrH10_37_0270"/>
<dbReference type="GO" id="GO:0051082">
    <property type="term" value="F:unfolded protein binding"/>
    <property type="evidence" value="ECO:0007669"/>
    <property type="project" value="InterPro"/>
</dbReference>
<dbReference type="GO" id="GO:0005737">
    <property type="term" value="C:cytoplasm"/>
    <property type="evidence" value="ECO:0007669"/>
    <property type="project" value="TreeGrafter"/>
</dbReference>
<proteinExistence type="inferred from homology"/>
<dbReference type="Proteomes" id="UP000037923">
    <property type="component" value="Unassembled WGS sequence"/>
</dbReference>
<dbReference type="GO" id="GO:0051087">
    <property type="term" value="F:protein-folding chaperone binding"/>
    <property type="evidence" value="ECO:0007669"/>
    <property type="project" value="TreeGrafter"/>
</dbReference>
<dbReference type="GeneID" id="26910204"/>
<dbReference type="EMBL" id="LGTL01000037">
    <property type="protein sequence ID" value="KPA73370.1"/>
    <property type="molecule type" value="Genomic_DNA"/>
</dbReference>
<dbReference type="OrthoDB" id="248120at2759"/>
<organism evidence="4 5">
    <name type="scientific">Leptomonas pyrrhocoris</name>
    <name type="common">Firebug parasite</name>
    <dbReference type="NCBI Taxonomy" id="157538"/>
    <lineage>
        <taxon>Eukaryota</taxon>
        <taxon>Discoba</taxon>
        <taxon>Euglenozoa</taxon>
        <taxon>Kinetoplastea</taxon>
        <taxon>Metakinetoplastina</taxon>
        <taxon>Trypanosomatida</taxon>
        <taxon>Trypanosomatidae</taxon>
        <taxon>Leishmaniinae</taxon>
        <taxon>Leptomonas</taxon>
    </lineage>
</organism>
<dbReference type="FunFam" id="1.10.287.370:FF:000003">
    <property type="entry name" value="Prefoldin subunit 6"/>
    <property type="match status" value="1"/>
</dbReference>
<gene>
    <name evidence="4" type="ORF">ABB37_09922</name>
</gene>
<keyword evidence="2" id="KW-0143">Chaperone</keyword>
<keyword evidence="3" id="KW-0175">Coiled coil</keyword>
<dbReference type="GO" id="GO:0051131">
    <property type="term" value="P:chaperone-mediated protein complex assembly"/>
    <property type="evidence" value="ECO:0007669"/>
    <property type="project" value="TreeGrafter"/>
</dbReference>
<evidence type="ECO:0000256" key="3">
    <source>
        <dbReference type="SAM" id="Coils"/>
    </source>
</evidence>
<dbReference type="SUPFAM" id="SSF46579">
    <property type="entry name" value="Prefoldin"/>
    <property type="match status" value="1"/>
</dbReference>
<dbReference type="PANTHER" id="PTHR21431">
    <property type="entry name" value="PREFOLDIN SUBUNIT 6"/>
    <property type="match status" value="1"/>
</dbReference>
<evidence type="ECO:0000256" key="1">
    <source>
        <dbReference type="ARBA" id="ARBA00008045"/>
    </source>
</evidence>
<accession>A0A0M9FPE1</accession>
<evidence type="ECO:0000313" key="4">
    <source>
        <dbReference type="EMBL" id="KPA73370.1"/>
    </source>
</evidence>
<dbReference type="GO" id="GO:0006457">
    <property type="term" value="P:protein folding"/>
    <property type="evidence" value="ECO:0007669"/>
    <property type="project" value="InterPro"/>
</dbReference>
<reference evidence="4 5" key="1">
    <citation type="submission" date="2015-07" db="EMBL/GenBank/DDBJ databases">
        <title>High-quality genome of monoxenous trypanosomatid Leptomonas pyrrhocoris.</title>
        <authorList>
            <person name="Flegontov P."/>
            <person name="Butenko A."/>
            <person name="Firsov S."/>
            <person name="Vlcek C."/>
            <person name="Logacheva M.D."/>
            <person name="Field M."/>
            <person name="Filatov D."/>
            <person name="Flegontova O."/>
            <person name="Gerasimov E."/>
            <person name="Jackson A.P."/>
            <person name="Kelly S."/>
            <person name="Opperdoes F."/>
            <person name="O'Reilly A."/>
            <person name="Votypka J."/>
            <person name="Yurchenko V."/>
            <person name="Lukes J."/>
        </authorList>
    </citation>
    <scope>NUCLEOTIDE SEQUENCE [LARGE SCALE GENOMIC DNA]</scope>
    <source>
        <strain evidence="4">H10</strain>
    </source>
</reference>